<keyword evidence="2" id="KW-1185">Reference proteome</keyword>
<name>A0ABN7UTZ8_GIGMA</name>
<sequence length="101" mass="11233">MCDTSTNYRRSEVTQPMAAIAASMESNNISKNSNKPTEHTAITIDMFKINSNTKVYIDMACQNTANMIIASIKTFIDQNATTQSATINKLNKCIDQCFDQL</sequence>
<evidence type="ECO:0000313" key="1">
    <source>
        <dbReference type="EMBL" id="CAG8663263.1"/>
    </source>
</evidence>
<dbReference type="Proteomes" id="UP000789901">
    <property type="component" value="Unassembled WGS sequence"/>
</dbReference>
<gene>
    <name evidence="1" type="ORF">GMARGA_LOCUS10003</name>
</gene>
<protein>
    <submittedName>
        <fullName evidence="1">29460_t:CDS:1</fullName>
    </submittedName>
</protein>
<evidence type="ECO:0000313" key="2">
    <source>
        <dbReference type="Proteomes" id="UP000789901"/>
    </source>
</evidence>
<reference evidence="1 2" key="1">
    <citation type="submission" date="2021-06" db="EMBL/GenBank/DDBJ databases">
        <authorList>
            <person name="Kallberg Y."/>
            <person name="Tangrot J."/>
            <person name="Rosling A."/>
        </authorList>
    </citation>
    <scope>NUCLEOTIDE SEQUENCE [LARGE SCALE GENOMIC DNA]</scope>
    <source>
        <strain evidence="1 2">120-4 pot B 10/14</strain>
    </source>
</reference>
<organism evidence="1 2">
    <name type="scientific">Gigaspora margarita</name>
    <dbReference type="NCBI Taxonomy" id="4874"/>
    <lineage>
        <taxon>Eukaryota</taxon>
        <taxon>Fungi</taxon>
        <taxon>Fungi incertae sedis</taxon>
        <taxon>Mucoromycota</taxon>
        <taxon>Glomeromycotina</taxon>
        <taxon>Glomeromycetes</taxon>
        <taxon>Diversisporales</taxon>
        <taxon>Gigasporaceae</taxon>
        <taxon>Gigaspora</taxon>
    </lineage>
</organism>
<proteinExistence type="predicted"/>
<dbReference type="EMBL" id="CAJVQB010005497">
    <property type="protein sequence ID" value="CAG8663263.1"/>
    <property type="molecule type" value="Genomic_DNA"/>
</dbReference>
<accession>A0ABN7UTZ8</accession>
<comment type="caution">
    <text evidence="1">The sequence shown here is derived from an EMBL/GenBank/DDBJ whole genome shotgun (WGS) entry which is preliminary data.</text>
</comment>